<name>A0A7J6W734_THATH</name>
<feature type="domain" description="Peptidase C14 caspase" evidence="2">
    <location>
        <begin position="3"/>
        <end position="344"/>
    </location>
</feature>
<sequence length="348" mass="38244">MSKKAILVGCNYPGTQGELQGCINDVVRMYQCLIDRYGFTEKDIYVMVDTDSSFPQPTGINIRNAFSVFCESAGPGDSLFFHFSGHGTRLPAEPGSDDNTGYDECIVPSDMNLITDDDFREFVDKVPHGCRITIVSDSCHSGGLIDNAKEQIGESTKREEGELKFKDFMRKRVSNSLDKRGIHLPLRKFRHGQHDKVNSDEPQTQYNMRGGTINRSLSLSTLIEMLKQKTGKQDITAENIKLSLYDIFGEDTSPKIKKAMVYIVKKLKSRLNGSGAGGKLIGIVGSLALDFAKQKLEEKASGSSKRARHDNGILISGCQTDQTSADTNPSGNPDEAYGALSNAIQVII</sequence>
<dbReference type="InterPro" id="IPR011600">
    <property type="entry name" value="Pept_C14_caspase"/>
</dbReference>
<gene>
    <name evidence="3" type="ORF">FRX31_018269</name>
</gene>
<organism evidence="3 4">
    <name type="scientific">Thalictrum thalictroides</name>
    <name type="common">Rue-anemone</name>
    <name type="synonym">Anemone thalictroides</name>
    <dbReference type="NCBI Taxonomy" id="46969"/>
    <lineage>
        <taxon>Eukaryota</taxon>
        <taxon>Viridiplantae</taxon>
        <taxon>Streptophyta</taxon>
        <taxon>Embryophyta</taxon>
        <taxon>Tracheophyta</taxon>
        <taxon>Spermatophyta</taxon>
        <taxon>Magnoliopsida</taxon>
        <taxon>Ranunculales</taxon>
        <taxon>Ranunculaceae</taxon>
        <taxon>Thalictroideae</taxon>
        <taxon>Thalictrum</taxon>
    </lineage>
</organism>
<accession>A0A7J6W734</accession>
<comment type="similarity">
    <text evidence="1">Belongs to the peptidase C14B family.</text>
</comment>
<dbReference type="Gene3D" id="3.40.50.12660">
    <property type="match status" value="1"/>
</dbReference>
<dbReference type="PANTHER" id="PTHR48104:SF30">
    <property type="entry name" value="METACASPASE-1"/>
    <property type="match status" value="1"/>
</dbReference>
<dbReference type="Proteomes" id="UP000554482">
    <property type="component" value="Unassembled WGS sequence"/>
</dbReference>
<dbReference type="AlphaFoldDB" id="A0A7J6W734"/>
<dbReference type="InterPro" id="IPR050452">
    <property type="entry name" value="Metacaspase"/>
</dbReference>
<evidence type="ECO:0000259" key="2">
    <source>
        <dbReference type="Pfam" id="PF00656"/>
    </source>
</evidence>
<dbReference type="OrthoDB" id="3223806at2759"/>
<dbReference type="EMBL" id="JABWDY010021793">
    <property type="protein sequence ID" value="KAF5192145.1"/>
    <property type="molecule type" value="Genomic_DNA"/>
</dbReference>
<dbReference type="GO" id="GO:0006508">
    <property type="term" value="P:proteolysis"/>
    <property type="evidence" value="ECO:0007669"/>
    <property type="project" value="InterPro"/>
</dbReference>
<feature type="non-terminal residue" evidence="3">
    <location>
        <position position="1"/>
    </location>
</feature>
<evidence type="ECO:0000256" key="1">
    <source>
        <dbReference type="ARBA" id="ARBA00009005"/>
    </source>
</evidence>
<dbReference type="Pfam" id="PF00656">
    <property type="entry name" value="Peptidase_C14"/>
    <property type="match status" value="1"/>
</dbReference>
<keyword evidence="4" id="KW-1185">Reference proteome</keyword>
<proteinExistence type="inferred from homology"/>
<comment type="caution">
    <text evidence="3">The sequence shown here is derived from an EMBL/GenBank/DDBJ whole genome shotgun (WGS) entry which is preliminary data.</text>
</comment>
<evidence type="ECO:0000313" key="3">
    <source>
        <dbReference type="EMBL" id="KAF5192145.1"/>
    </source>
</evidence>
<reference evidence="3 4" key="1">
    <citation type="submission" date="2020-06" db="EMBL/GenBank/DDBJ databases">
        <title>Transcriptomic and genomic resources for Thalictrum thalictroides and T. hernandezii: Facilitating candidate gene discovery in an emerging model plant lineage.</title>
        <authorList>
            <person name="Arias T."/>
            <person name="Riano-Pachon D.M."/>
            <person name="Di Stilio V.S."/>
        </authorList>
    </citation>
    <scope>NUCLEOTIDE SEQUENCE [LARGE SCALE GENOMIC DNA]</scope>
    <source>
        <strain evidence="4">cv. WT478/WT964</strain>
        <tissue evidence="3">Leaves</tissue>
    </source>
</reference>
<protein>
    <submittedName>
        <fullName evidence="3">Metacaspase-4</fullName>
    </submittedName>
</protein>
<dbReference type="GO" id="GO:0004197">
    <property type="term" value="F:cysteine-type endopeptidase activity"/>
    <property type="evidence" value="ECO:0007669"/>
    <property type="project" value="InterPro"/>
</dbReference>
<dbReference type="PANTHER" id="PTHR48104">
    <property type="entry name" value="METACASPASE-4"/>
    <property type="match status" value="1"/>
</dbReference>
<evidence type="ECO:0000313" key="4">
    <source>
        <dbReference type="Proteomes" id="UP000554482"/>
    </source>
</evidence>
<dbReference type="GO" id="GO:0005737">
    <property type="term" value="C:cytoplasm"/>
    <property type="evidence" value="ECO:0007669"/>
    <property type="project" value="TreeGrafter"/>
</dbReference>